<feature type="coiled-coil region" evidence="9">
    <location>
        <begin position="153"/>
        <end position="180"/>
    </location>
</feature>
<dbReference type="Pfam" id="PF00672">
    <property type="entry name" value="HAMP"/>
    <property type="match status" value="1"/>
</dbReference>
<proteinExistence type="predicted"/>
<protein>
    <recommendedName>
        <fullName evidence="2">histidine kinase</fullName>
        <ecNumber evidence="2">2.7.13.3</ecNumber>
    </recommendedName>
</protein>
<reference evidence="13" key="1">
    <citation type="submission" date="2018-06" db="EMBL/GenBank/DDBJ databases">
        <authorList>
            <person name="Zhirakovskaya E."/>
        </authorList>
    </citation>
    <scope>NUCLEOTIDE SEQUENCE</scope>
</reference>
<dbReference type="Gene3D" id="3.30.565.10">
    <property type="entry name" value="Histidine kinase-like ATPase, C-terminal domain"/>
    <property type="match status" value="1"/>
</dbReference>
<dbReference type="PANTHER" id="PTHR43065">
    <property type="entry name" value="SENSOR HISTIDINE KINASE"/>
    <property type="match status" value="1"/>
</dbReference>
<dbReference type="AlphaFoldDB" id="A0A3B1BZE5"/>
<dbReference type="SUPFAM" id="SSF55874">
    <property type="entry name" value="ATPase domain of HSP90 chaperone/DNA topoisomerase II/histidine kinase"/>
    <property type="match status" value="1"/>
</dbReference>
<evidence type="ECO:0000256" key="2">
    <source>
        <dbReference type="ARBA" id="ARBA00012438"/>
    </source>
</evidence>
<keyword evidence="5" id="KW-0547">Nucleotide-binding</keyword>
<evidence type="ECO:0000256" key="8">
    <source>
        <dbReference type="ARBA" id="ARBA00023012"/>
    </source>
</evidence>
<dbReference type="InterPro" id="IPR003594">
    <property type="entry name" value="HATPase_dom"/>
</dbReference>
<dbReference type="InterPro" id="IPR005467">
    <property type="entry name" value="His_kinase_dom"/>
</dbReference>
<keyword evidence="8" id="KW-0902">Two-component regulatory system</keyword>
<keyword evidence="4" id="KW-0808">Transferase</keyword>
<dbReference type="GO" id="GO:0016020">
    <property type="term" value="C:membrane"/>
    <property type="evidence" value="ECO:0007669"/>
    <property type="project" value="InterPro"/>
</dbReference>
<feature type="transmembrane region" description="Helical" evidence="10">
    <location>
        <begin position="82"/>
        <end position="100"/>
    </location>
</feature>
<dbReference type="GO" id="GO:0005524">
    <property type="term" value="F:ATP binding"/>
    <property type="evidence" value="ECO:0007669"/>
    <property type="project" value="UniProtKB-KW"/>
</dbReference>
<dbReference type="Gene3D" id="1.10.287.130">
    <property type="match status" value="1"/>
</dbReference>
<dbReference type="Pfam" id="PF02518">
    <property type="entry name" value="HATPase_c"/>
    <property type="match status" value="1"/>
</dbReference>
<keyword evidence="9" id="KW-0175">Coiled coil</keyword>
<dbReference type="PROSITE" id="PS50109">
    <property type="entry name" value="HIS_KIN"/>
    <property type="match status" value="1"/>
</dbReference>
<evidence type="ECO:0000256" key="7">
    <source>
        <dbReference type="ARBA" id="ARBA00022840"/>
    </source>
</evidence>
<feature type="domain" description="Histidine kinase" evidence="11">
    <location>
        <begin position="189"/>
        <end position="401"/>
    </location>
</feature>
<dbReference type="GO" id="GO:0000155">
    <property type="term" value="F:phosphorelay sensor kinase activity"/>
    <property type="evidence" value="ECO:0007669"/>
    <property type="project" value="InterPro"/>
</dbReference>
<dbReference type="InterPro" id="IPR003661">
    <property type="entry name" value="HisK_dim/P_dom"/>
</dbReference>
<evidence type="ECO:0000256" key="4">
    <source>
        <dbReference type="ARBA" id="ARBA00022679"/>
    </source>
</evidence>
<feature type="non-terminal residue" evidence="13">
    <location>
        <position position="1"/>
    </location>
</feature>
<evidence type="ECO:0000313" key="13">
    <source>
        <dbReference type="EMBL" id="VAX16858.1"/>
    </source>
</evidence>
<dbReference type="SMART" id="SM00304">
    <property type="entry name" value="HAMP"/>
    <property type="match status" value="1"/>
</dbReference>
<evidence type="ECO:0000256" key="6">
    <source>
        <dbReference type="ARBA" id="ARBA00022777"/>
    </source>
</evidence>
<evidence type="ECO:0000259" key="12">
    <source>
        <dbReference type="PROSITE" id="PS50885"/>
    </source>
</evidence>
<gene>
    <name evidence="13" type="ORF">MNBD_NITROSPINAE04-672</name>
</gene>
<dbReference type="SUPFAM" id="SSF47384">
    <property type="entry name" value="Homodimeric domain of signal transducing histidine kinase"/>
    <property type="match status" value="1"/>
</dbReference>
<dbReference type="InterPro" id="IPR036890">
    <property type="entry name" value="HATPase_C_sf"/>
</dbReference>
<evidence type="ECO:0000256" key="3">
    <source>
        <dbReference type="ARBA" id="ARBA00022553"/>
    </source>
</evidence>
<accession>A0A3B1BZE5</accession>
<keyword evidence="10" id="KW-0472">Membrane</keyword>
<dbReference type="Pfam" id="PF00512">
    <property type="entry name" value="HisKA"/>
    <property type="match status" value="1"/>
</dbReference>
<dbReference type="PRINTS" id="PR00344">
    <property type="entry name" value="BCTRLSENSOR"/>
</dbReference>
<dbReference type="SMART" id="SM00388">
    <property type="entry name" value="HisKA"/>
    <property type="match status" value="1"/>
</dbReference>
<dbReference type="CDD" id="cd00082">
    <property type="entry name" value="HisKA"/>
    <property type="match status" value="1"/>
</dbReference>
<dbReference type="EC" id="2.7.13.3" evidence="2"/>
<keyword evidence="10" id="KW-0812">Transmembrane</keyword>
<evidence type="ECO:0000256" key="5">
    <source>
        <dbReference type="ARBA" id="ARBA00022741"/>
    </source>
</evidence>
<dbReference type="Gene3D" id="6.10.340.10">
    <property type="match status" value="1"/>
</dbReference>
<evidence type="ECO:0000259" key="11">
    <source>
        <dbReference type="PROSITE" id="PS50109"/>
    </source>
</evidence>
<sequence length="416" mass="45549">GNSGLYAPRLKPYSVLSGSYPKAVVSQILSGRSGIISDDPDNLFAYSAVYPEPADKSRFYVVFDVYPKRLFSEKLYEIKKKYVLAALGAFGLVIIVAVMLSRALTRPINKLIDGVERAGRRDLDHRIDIKSGDEIESLAKAYNMMADSLKEYSETLEGKVEERSKRIKQVERKLMQAEKLAAIGFLSAGVAHEINNPISIVVTRLELIGKALEEGDMETVRKDLEVLKSHSARIGRIAGNLLTFSRSGSGKPGQVDLNDIVRVVADLIKYPAKKKGMDIVMYLEPDLPFVWANASGIEQVIYNIAYNAYQASSSGQKIEITTRSTDGGKVKLEIKDRGHGIPKDKVKRVFEPFFTTKEVGQGTGLGLSISYGLVKGFGGSIEVDSDPDTGTMFTVILNTGSKILSENNKGLISADV</sequence>
<keyword evidence="6" id="KW-0418">Kinase</keyword>
<keyword evidence="7" id="KW-0067">ATP-binding</keyword>
<keyword evidence="3" id="KW-0597">Phosphoprotein</keyword>
<dbReference type="PANTHER" id="PTHR43065:SF46">
    <property type="entry name" value="C4-DICARBOXYLATE TRANSPORT SENSOR PROTEIN DCTB"/>
    <property type="match status" value="1"/>
</dbReference>
<feature type="domain" description="HAMP" evidence="12">
    <location>
        <begin position="102"/>
        <end position="154"/>
    </location>
</feature>
<dbReference type="InterPro" id="IPR004358">
    <property type="entry name" value="Sig_transdc_His_kin-like_C"/>
</dbReference>
<dbReference type="SMART" id="SM00387">
    <property type="entry name" value="HATPase_c"/>
    <property type="match status" value="1"/>
</dbReference>
<dbReference type="PROSITE" id="PS50885">
    <property type="entry name" value="HAMP"/>
    <property type="match status" value="1"/>
</dbReference>
<keyword evidence="10" id="KW-1133">Transmembrane helix</keyword>
<dbReference type="SUPFAM" id="SSF158472">
    <property type="entry name" value="HAMP domain-like"/>
    <property type="match status" value="1"/>
</dbReference>
<comment type="catalytic activity">
    <reaction evidence="1">
        <text>ATP + protein L-histidine = ADP + protein N-phospho-L-histidine.</text>
        <dbReference type="EC" id="2.7.13.3"/>
    </reaction>
</comment>
<dbReference type="InterPro" id="IPR003660">
    <property type="entry name" value="HAMP_dom"/>
</dbReference>
<dbReference type="InterPro" id="IPR036097">
    <property type="entry name" value="HisK_dim/P_sf"/>
</dbReference>
<organism evidence="13">
    <name type="scientific">hydrothermal vent metagenome</name>
    <dbReference type="NCBI Taxonomy" id="652676"/>
    <lineage>
        <taxon>unclassified sequences</taxon>
        <taxon>metagenomes</taxon>
        <taxon>ecological metagenomes</taxon>
    </lineage>
</organism>
<name>A0A3B1BZE5_9ZZZZ</name>
<evidence type="ECO:0000256" key="9">
    <source>
        <dbReference type="SAM" id="Coils"/>
    </source>
</evidence>
<evidence type="ECO:0000256" key="10">
    <source>
        <dbReference type="SAM" id="Phobius"/>
    </source>
</evidence>
<evidence type="ECO:0000256" key="1">
    <source>
        <dbReference type="ARBA" id="ARBA00000085"/>
    </source>
</evidence>
<dbReference type="EMBL" id="UOGA01000077">
    <property type="protein sequence ID" value="VAX16858.1"/>
    <property type="molecule type" value="Genomic_DNA"/>
</dbReference>
<dbReference type="CDD" id="cd06225">
    <property type="entry name" value="HAMP"/>
    <property type="match status" value="1"/>
</dbReference>